<organism evidence="2 3">
    <name type="scientific">Burkholderia pyrrocinia</name>
    <name type="common">Pseudomonas pyrrocinia</name>
    <dbReference type="NCBI Taxonomy" id="60550"/>
    <lineage>
        <taxon>Bacteria</taxon>
        <taxon>Pseudomonadati</taxon>
        <taxon>Pseudomonadota</taxon>
        <taxon>Betaproteobacteria</taxon>
        <taxon>Burkholderiales</taxon>
        <taxon>Burkholderiaceae</taxon>
        <taxon>Burkholderia</taxon>
        <taxon>Burkholderia cepacia complex</taxon>
    </lineage>
</organism>
<reference evidence="2 3" key="1">
    <citation type="submission" date="2024-04" db="EMBL/GenBank/DDBJ databases">
        <title>Biological Control Activity of Plant Growth Promoting Rhizobacteria Burkholderia pyrrocinia BX1 against Tobacco black shank Introduction Tobacco black shank (TBS) caused by the oomycete Phytophthora. nicotianae (P. nicotianae) has become a destructive soil.</title>
        <authorList>
            <person name="Liu X."/>
            <person name="Shu C."/>
        </authorList>
    </citation>
    <scope>NUCLEOTIDE SEQUENCE [LARGE SCALE GENOMIC DNA]</scope>
    <source>
        <strain evidence="2 3">BX1</strain>
    </source>
</reference>
<evidence type="ECO:0000256" key="1">
    <source>
        <dbReference type="SAM" id="MobiDB-lite"/>
    </source>
</evidence>
<keyword evidence="3" id="KW-1185">Reference proteome</keyword>
<name>A0ABZ3BC61_BURPY</name>
<dbReference type="RefSeq" id="WP_342307167.1">
    <property type="nucleotide sequence ID" value="NZ_CP150849.1"/>
</dbReference>
<proteinExistence type="predicted"/>
<evidence type="ECO:0008006" key="4">
    <source>
        <dbReference type="Google" id="ProtNLM"/>
    </source>
</evidence>
<dbReference type="EMBL" id="CP150849">
    <property type="protein sequence ID" value="WZW52817.1"/>
    <property type="molecule type" value="Genomic_DNA"/>
</dbReference>
<evidence type="ECO:0000313" key="3">
    <source>
        <dbReference type="Proteomes" id="UP001484179"/>
    </source>
</evidence>
<sequence>MDHDVARQSKAMIGGSESMSEAEREREWSQQYRDIEDALNRGYEDFINAEGTSYRFVEELTLRTHIFCYEVWTDVANFGRNNPRGFARIVAFKSILHKLVEFAQGVDSHLRPAVLEYATRQGRNFSDADWSELRARWRPTFKRISEWKKIRNKATGHYDPDTAEVVLLLASIDVDLVRETAYEFVMFYTELVGKLSIK</sequence>
<dbReference type="Proteomes" id="UP001484179">
    <property type="component" value="Chromosome 1"/>
</dbReference>
<protein>
    <recommendedName>
        <fullName evidence="4">HEPN AbiU2-like domain-containing protein</fullName>
    </recommendedName>
</protein>
<gene>
    <name evidence="2" type="ORF">WN985_10430</name>
</gene>
<evidence type="ECO:0000313" key="2">
    <source>
        <dbReference type="EMBL" id="WZW52817.1"/>
    </source>
</evidence>
<accession>A0ABZ3BC61</accession>
<feature type="region of interest" description="Disordered" evidence="1">
    <location>
        <begin position="1"/>
        <end position="27"/>
    </location>
</feature>